<dbReference type="Gene3D" id="3.40.50.1110">
    <property type="entry name" value="SGNH hydrolase"/>
    <property type="match status" value="1"/>
</dbReference>
<dbReference type="GO" id="GO:0016788">
    <property type="term" value="F:hydrolase activity, acting on ester bonds"/>
    <property type="evidence" value="ECO:0007669"/>
    <property type="project" value="UniProtKB-ARBA"/>
</dbReference>
<feature type="region of interest" description="Disordered" evidence="1">
    <location>
        <begin position="391"/>
        <end position="411"/>
    </location>
</feature>
<evidence type="ECO:0000256" key="1">
    <source>
        <dbReference type="SAM" id="MobiDB-lite"/>
    </source>
</evidence>
<dbReference type="OrthoDB" id="5509416at2"/>
<reference evidence="2 3" key="1">
    <citation type="journal article" date="2013" name="J. Bacteriol.">
        <title>Roles of HynAB and Ech, the only two hydrogenases found in the model sulfate reducer Desulfovibrio gigas.</title>
        <authorList>
            <person name="Morais-Silva F.O."/>
            <person name="Santos C.I."/>
            <person name="Rodrigues R."/>
            <person name="Pereira I.A."/>
            <person name="Rodrigues-Pousada C."/>
        </authorList>
    </citation>
    <scope>NUCLEOTIDE SEQUENCE [LARGE SCALE GENOMIC DNA]</scope>
    <source>
        <strain evidence="3">ATCC 19364 / DSM 1382 / NCIMB 9332 / VKM B-1759</strain>
    </source>
</reference>
<protein>
    <recommendedName>
        <fullName evidence="4">SGNH hydrolase-type esterase domain-containing protein</fullName>
    </recommendedName>
</protein>
<dbReference type="STRING" id="1121448.DGI_0807"/>
<evidence type="ECO:0008006" key="4">
    <source>
        <dbReference type="Google" id="ProtNLM"/>
    </source>
</evidence>
<sequence>MKTLRQAVLVLLLVFGAAELAAWLFSLVNEDRFLQADIAAFVPSQERIDLERAVFHPELGWKRRFPTRLGQRPQAVLPDRILLATYGDSFTYCDEVLGFETWQTHLAGLLGGGVLNFGNGAYGPDQAYLRFLEDQPAAGAPVAVLSLIGENIARVVNVYRRFYLPQEGNALTKPRFRLEQGALVLEPNPTPTQASRQRLREVEFLRDIGQRDYWFLRRTRQAAAFPYSSIFFNINQLQEVLNNVQWMRVWDEPGPRTLLLTLLDAFARDARAMGAQPVIGILPMELDMLHMVQRGAPPAYVETIAAHCRAAGIPCFDAVSALGATCKDAAAVRDLYLTTHCSPLGNERLALAWYEFLRTTVPERFGHLPAGEAALRSSALAGQTQAVLPRLRGVEPLRPRETASPGTASPGATLANATALAAWFVTLGDGEAAPPEPLQFAAAWLQEGRQAAAELVKSLLLAPALQARSDMTDARFIALAARTLWGAPPPAAEAARLEALLADRVATRADVVYSLLWDARFRDHCAAYGVRAY</sequence>
<dbReference type="eggNOG" id="COG2755">
    <property type="taxonomic scope" value="Bacteria"/>
</dbReference>
<evidence type="ECO:0000313" key="2">
    <source>
        <dbReference type="EMBL" id="AGW12702.1"/>
    </source>
</evidence>
<organism evidence="2 3">
    <name type="scientific">Megalodesulfovibrio gigas (strain ATCC 19364 / DSM 1382 / NCIMB 9332 / VKM B-1759)</name>
    <name type="common">Desulfovibrio gigas</name>
    <dbReference type="NCBI Taxonomy" id="1121448"/>
    <lineage>
        <taxon>Bacteria</taxon>
        <taxon>Pseudomonadati</taxon>
        <taxon>Thermodesulfobacteriota</taxon>
        <taxon>Desulfovibrionia</taxon>
        <taxon>Desulfovibrionales</taxon>
        <taxon>Desulfovibrionaceae</taxon>
        <taxon>Megalodesulfovibrio</taxon>
    </lineage>
</organism>
<feature type="compositionally biased region" description="Basic and acidic residues" evidence="1">
    <location>
        <begin position="392"/>
        <end position="401"/>
    </location>
</feature>
<reference evidence="3" key="2">
    <citation type="submission" date="2013-07" db="EMBL/GenBank/DDBJ databases">
        <authorList>
            <person name="Morais-Silva F.O."/>
            <person name="Rezende A.M."/>
            <person name="Pimentel C."/>
            <person name="Resende D.M."/>
            <person name="Santos C.I."/>
            <person name="Clemente C."/>
            <person name="de Oliveira L.M."/>
            <person name="da Silva S.M."/>
            <person name="Costa D.A."/>
            <person name="Varela-Raposo A."/>
            <person name="Horacio E.C.A."/>
            <person name="Matos M."/>
            <person name="Flores O."/>
            <person name="Ruiz J.C."/>
            <person name="Rodrigues-Pousada C."/>
        </authorList>
    </citation>
    <scope>NUCLEOTIDE SEQUENCE [LARGE SCALE GENOMIC DNA]</scope>
    <source>
        <strain evidence="3">ATCC 19364 / DSM 1382 / NCIMB 9332 / VKM B-1759</strain>
    </source>
</reference>
<dbReference type="KEGG" id="dgg:DGI_0807"/>
<dbReference type="Proteomes" id="UP000016587">
    <property type="component" value="Chromosome"/>
</dbReference>
<dbReference type="RefSeq" id="WP_021759393.1">
    <property type="nucleotide sequence ID" value="NC_022444.1"/>
</dbReference>
<dbReference type="EMBL" id="CP006585">
    <property type="protein sequence ID" value="AGW12702.1"/>
    <property type="molecule type" value="Genomic_DNA"/>
</dbReference>
<dbReference type="PATRIC" id="fig|1121448.10.peg.808"/>
<proteinExistence type="predicted"/>
<keyword evidence="3" id="KW-1185">Reference proteome</keyword>
<dbReference type="AlphaFoldDB" id="T2G9X0"/>
<gene>
    <name evidence="2" type="ORF">DGI_0807</name>
</gene>
<dbReference type="InterPro" id="IPR036514">
    <property type="entry name" value="SGNH_hydro_sf"/>
</dbReference>
<dbReference type="SUPFAM" id="SSF52266">
    <property type="entry name" value="SGNH hydrolase"/>
    <property type="match status" value="1"/>
</dbReference>
<evidence type="ECO:0000313" key="3">
    <source>
        <dbReference type="Proteomes" id="UP000016587"/>
    </source>
</evidence>
<name>T2G9X0_MEGG1</name>
<dbReference type="HOGENOM" id="CLU_510682_0_0_7"/>
<accession>T2G9X0</accession>